<dbReference type="EnsemblPlants" id="EMT19638">
    <property type="protein sequence ID" value="EMT19638"/>
    <property type="gene ID" value="F775_22248"/>
</dbReference>
<dbReference type="SMART" id="SM00256">
    <property type="entry name" value="FBOX"/>
    <property type="match status" value="1"/>
</dbReference>
<dbReference type="CDD" id="cd22160">
    <property type="entry name" value="F-box_AtFBL13-like"/>
    <property type="match status" value="1"/>
</dbReference>
<name>R7WCF9_AEGTA</name>
<accession>R7WCF9</accession>
<dbReference type="PROSITE" id="PS50181">
    <property type="entry name" value="FBOX"/>
    <property type="match status" value="1"/>
</dbReference>
<feature type="compositionally biased region" description="Low complexity" evidence="1">
    <location>
        <begin position="42"/>
        <end position="52"/>
    </location>
</feature>
<dbReference type="Gene3D" id="1.20.1280.50">
    <property type="match status" value="1"/>
</dbReference>
<dbReference type="InterPro" id="IPR055411">
    <property type="entry name" value="LRR_FXL15/At3g58940/PEG3-like"/>
</dbReference>
<dbReference type="InterPro" id="IPR001810">
    <property type="entry name" value="F-box_dom"/>
</dbReference>
<dbReference type="Pfam" id="PF13966">
    <property type="entry name" value="zf-RVT"/>
    <property type="match status" value="1"/>
</dbReference>
<dbReference type="InterPro" id="IPR053781">
    <property type="entry name" value="F-box_AtFBL13-like"/>
</dbReference>
<sequence length="610" mass="67608">MPGPSRRPSSERRLPIEALMSTVLTCLPDPPFSAARGTRSLSAPSPSSSGGAAEDRISRLPDALLSNIVSRLPAKDAARTATLSPRWRRLWASTPLVLEDTDLLSLPGNDDFLQPGGPPRIDWPFPHDVYLPADVLLISSLRRLYLGFWYFPDIPGLPAGPHVFPPLRAIGLCTTVISAGEIEYVLQCSPVLETLAIILSINPPLPARVAGRGLRCAVLWMSMALEFAIVATPRLERLILWQTCPGAPSGVFPTNVKIGYAPELRVLGYLEPSIHALEIGNTVIQPGTRMSPANMVPSVKILAFKVRFGIRKETKMLPTFLRCFPNVETLHSDEADEPSGKCNLKFWQEVAPIDCLEAHVKKVVFSQFRGKRMELAFLRFILERTQMLEKLVVVLANGDTASEDDETCAKLKDIQQIAVKKSAAKVRTVREAMSGQWWRGVSPNMAAQAIQELVDRLRSVVLEGGIEDKTVWNLEGDDGLFSARSTCRANFAGRMKTARATEIWKSKAPATCKIFSWSAAKKRCWTVDRLQRQLLPHSATCPFCDQEPETIDHLLLGCVLARQVWSVIMGNGGKPHWTTEQEAELVGWWTSLNIQKSKRKETWTVITLVA</sequence>
<dbReference type="PANTHER" id="PTHR32141">
    <property type="match status" value="1"/>
</dbReference>
<dbReference type="InterPro" id="IPR055302">
    <property type="entry name" value="F-box_dom-containing"/>
</dbReference>
<dbReference type="InterPro" id="IPR036047">
    <property type="entry name" value="F-box-like_dom_sf"/>
</dbReference>
<dbReference type="PANTHER" id="PTHR32141:SF116">
    <property type="entry name" value="FBD DOMAIN-CONTAINING PROTEIN"/>
    <property type="match status" value="1"/>
</dbReference>
<organism evidence="2">
    <name type="scientific">Aegilops tauschii</name>
    <name type="common">Tausch's goatgrass</name>
    <name type="synonym">Aegilops squarrosa</name>
    <dbReference type="NCBI Taxonomy" id="37682"/>
    <lineage>
        <taxon>Eukaryota</taxon>
        <taxon>Viridiplantae</taxon>
        <taxon>Streptophyta</taxon>
        <taxon>Embryophyta</taxon>
        <taxon>Tracheophyta</taxon>
        <taxon>Spermatophyta</taxon>
        <taxon>Magnoliopsida</taxon>
        <taxon>Liliopsida</taxon>
        <taxon>Poales</taxon>
        <taxon>Poaceae</taxon>
        <taxon>BOP clade</taxon>
        <taxon>Pooideae</taxon>
        <taxon>Triticodae</taxon>
        <taxon>Triticeae</taxon>
        <taxon>Triticinae</taxon>
        <taxon>Aegilops</taxon>
    </lineage>
</organism>
<dbReference type="AlphaFoldDB" id="R7WCF9"/>
<protein>
    <submittedName>
        <fullName evidence="2">Uncharacterized protein</fullName>
    </submittedName>
</protein>
<dbReference type="Pfam" id="PF00646">
    <property type="entry name" value="F-box"/>
    <property type="match status" value="1"/>
</dbReference>
<proteinExistence type="predicted"/>
<evidence type="ECO:0000313" key="2">
    <source>
        <dbReference type="EnsemblPlants" id="EMT19638"/>
    </source>
</evidence>
<feature type="region of interest" description="Disordered" evidence="1">
    <location>
        <begin position="35"/>
        <end position="54"/>
    </location>
</feature>
<evidence type="ECO:0000256" key="1">
    <source>
        <dbReference type="SAM" id="MobiDB-lite"/>
    </source>
</evidence>
<dbReference type="InterPro" id="IPR026960">
    <property type="entry name" value="RVT-Znf"/>
</dbReference>
<dbReference type="SUPFAM" id="SSF81383">
    <property type="entry name" value="F-box domain"/>
    <property type="match status" value="1"/>
</dbReference>
<dbReference type="Pfam" id="PF24758">
    <property type="entry name" value="LRR_At5g56370"/>
    <property type="match status" value="1"/>
</dbReference>
<dbReference type="ExpressionAtlas" id="R7WCF9">
    <property type="expression patterns" value="baseline"/>
</dbReference>
<dbReference type="InterPro" id="IPR006566">
    <property type="entry name" value="FBD"/>
</dbReference>
<reference evidence="2" key="1">
    <citation type="submission" date="2015-06" db="UniProtKB">
        <authorList>
            <consortium name="EnsemblPlants"/>
        </authorList>
    </citation>
    <scope>IDENTIFICATION</scope>
</reference>
<dbReference type="Pfam" id="PF08387">
    <property type="entry name" value="FBD"/>
    <property type="match status" value="1"/>
</dbReference>